<evidence type="ECO:0000313" key="26">
    <source>
        <dbReference type="Proteomes" id="UP000267993"/>
    </source>
</evidence>
<evidence type="ECO:0000313" key="29">
    <source>
        <dbReference type="Proteomes" id="UP000273443"/>
    </source>
</evidence>
<dbReference type="GeneID" id="1454048"/>
<evidence type="ECO:0000313" key="32">
    <source>
        <dbReference type="Proteomes" id="UP000282269"/>
    </source>
</evidence>
<proteinExistence type="inferred from homology"/>
<evidence type="ECO:0000313" key="10">
    <source>
        <dbReference type="EMBL" id="AKA72817.1"/>
    </source>
</evidence>
<evidence type="ECO:0000313" key="13">
    <source>
        <dbReference type="EMBL" id="AZF67327.1"/>
    </source>
</evidence>
<keyword evidence="5 11" id="KW-0489">Methyltransferase</keyword>
<dbReference type="Proteomes" id="UP000267993">
    <property type="component" value="Chromosome"/>
</dbReference>
<reference evidence="21" key="3">
    <citation type="submission" date="2016-04" db="EMBL/GenBank/DDBJ databases">
        <authorList>
            <person name="Evans L.H."/>
            <person name="Alamgir A."/>
            <person name="Owens N."/>
            <person name="Weber N.D."/>
            <person name="Virtaneva K."/>
            <person name="Barbian K."/>
            <person name="Babar A."/>
            <person name="Rosenke K."/>
        </authorList>
    </citation>
    <scope>NUCLEOTIDE SEQUENCE</scope>
    <source>
        <strain evidence="21">P1</strain>
    </source>
</reference>
<dbReference type="Proteomes" id="UP000033106">
    <property type="component" value="Chromosome"/>
</dbReference>
<evidence type="ECO:0000313" key="31">
    <source>
        <dbReference type="Proteomes" id="UP000278715"/>
    </source>
</evidence>
<evidence type="ECO:0000313" key="27">
    <source>
        <dbReference type="Proteomes" id="UP000269431"/>
    </source>
</evidence>
<reference evidence="25" key="2">
    <citation type="submission" date="2016-04" db="EMBL/GenBank/DDBJ databases">
        <authorList>
            <person name="Shah S.A."/>
            <person name="Garrett R.A."/>
        </authorList>
    </citation>
    <scope>NUCLEOTIDE SEQUENCE [LARGE SCALE GENOMIC DNA]</scope>
    <source>
        <strain evidence="25">ATCC 35091 / DSM 1616 / JCM 8930 / NBRC 15331 / P1</strain>
    </source>
</reference>
<dbReference type="GO" id="GO:0032259">
    <property type="term" value="P:methylation"/>
    <property type="evidence" value="ECO:0007669"/>
    <property type="project" value="UniProtKB-KW"/>
</dbReference>
<gene>
    <name evidence="20" type="ORF">HFC64_08330</name>
    <name evidence="21" type="ORF">SSOP1_2726</name>
    <name evidence="12" type="ORF">SULA_0403</name>
    <name evidence="10" type="ORF">SULB_0405</name>
    <name evidence="11" type="ORF">SULC_0403</name>
    <name evidence="13" type="ORF">SULG_02060</name>
    <name evidence="14" type="ORF">SULH_02060</name>
    <name evidence="15" type="ORF">SULI_02060</name>
    <name evidence="16" type="ORF">SULM_02060</name>
    <name evidence="17" type="ORF">SULN_02060</name>
    <name evidence="18" type="ORF">SULO_02070</name>
    <name evidence="19" type="ORF">SULZ_02070</name>
</gene>
<dbReference type="SUPFAM" id="SSF53335">
    <property type="entry name" value="S-adenosyl-L-methionine-dependent methyltransferases"/>
    <property type="match status" value="1"/>
</dbReference>
<reference evidence="11" key="5">
    <citation type="submission" date="2018-10" db="EMBL/GenBank/DDBJ databases">
        <authorList>
            <person name="McCarthy S."/>
            <person name="Gradnigo J."/>
            <person name="Johnson T."/>
            <person name="Payne S."/>
            <person name="Lipzen A."/>
            <person name="Schackwitz W."/>
            <person name="Martin J."/>
            <person name="Moriyama E."/>
            <person name="Blum P."/>
        </authorList>
    </citation>
    <scope>NUCLEOTIDE SEQUENCE</scope>
    <source>
        <strain evidence="10">SARC-B</strain>
        <strain evidence="11">SARC-C</strain>
        <strain evidence="12">SULA</strain>
    </source>
</reference>
<evidence type="ECO:0000313" key="25">
    <source>
        <dbReference type="Proteomes" id="UP000076770"/>
    </source>
</evidence>
<dbReference type="EMBL" id="CP033236">
    <property type="protein sequence ID" value="AZF69947.1"/>
    <property type="molecule type" value="Genomic_DNA"/>
</dbReference>
<keyword evidence="7" id="KW-0949">S-adenosyl-L-methionine</keyword>
<dbReference type="KEGG" id="ssol:SULB_0405"/>
<dbReference type="KEGG" id="ssof:SULC_0403"/>
<dbReference type="EC" id="2.1.1.77" evidence="3"/>
<dbReference type="EMBL" id="CP033235">
    <property type="protein sequence ID" value="AZF67327.1"/>
    <property type="molecule type" value="Genomic_DNA"/>
</dbReference>
<dbReference type="RefSeq" id="WP_009989313.1">
    <property type="nucleotide sequence ID" value="NZ_CP011055.2"/>
</dbReference>
<dbReference type="OrthoDB" id="33618at2157"/>
<reference evidence="22 23" key="1">
    <citation type="journal article" date="2015" name="Genome Announc.">
        <title>Complete Genome Sequence of Sulfolobus solfataricus Strain 98/2 and Evolved Derivatives.</title>
        <authorList>
            <person name="McCarthy S."/>
            <person name="Gradnigo J."/>
            <person name="Johnson T."/>
            <person name="Payne S."/>
            <person name="Lipzen A."/>
            <person name="Martin J."/>
            <person name="Schackwitz W."/>
            <person name="Moriyama E."/>
            <person name="Blum P."/>
        </authorList>
    </citation>
    <scope>NUCLEOTIDE SEQUENCE [LARGE SCALE GENOMIC DNA]</scope>
    <source>
        <strain evidence="22">98/2 SULC</strain>
        <strain evidence="10">SARC-B</strain>
        <strain evidence="11">SARC-C</strain>
        <strain evidence="12 24">SULA</strain>
        <strain evidence="23">SULB</strain>
    </source>
</reference>
<dbReference type="EMBL" id="CP033240">
    <property type="protein sequence ID" value="AZF80404.1"/>
    <property type="molecule type" value="Genomic_DNA"/>
</dbReference>
<dbReference type="Proteomes" id="UP000278715">
    <property type="component" value="Chromosome"/>
</dbReference>
<dbReference type="EMBL" id="LT549890">
    <property type="protein sequence ID" value="SAI86280.1"/>
    <property type="molecule type" value="Genomic_DNA"/>
</dbReference>
<dbReference type="GO" id="GO:0004719">
    <property type="term" value="F:protein-L-isoaspartate (D-aspartate) O-methyltransferase activity"/>
    <property type="evidence" value="ECO:0007669"/>
    <property type="project" value="UniProtKB-EC"/>
</dbReference>
<dbReference type="Proteomes" id="UP000273194">
    <property type="component" value="Chromosome"/>
</dbReference>
<reference evidence="26 27" key="4">
    <citation type="journal article" date="2018" name="Proc. Natl. Acad. Sci. U.S.A.">
        <title>Nonmutational mechanism of inheritance in the Archaeon Sulfolobus solfataricus.</title>
        <authorList>
            <person name="Payne S."/>
            <person name="McCarthy S."/>
            <person name="Johnson T."/>
            <person name="North E."/>
            <person name="Blum P."/>
        </authorList>
    </citation>
    <scope>NUCLEOTIDE SEQUENCE [LARGE SCALE GENOMIC DNA]</scope>
    <source>
        <strain evidence="14 26">SARC-H</strain>
        <strain evidence="15 30">SARC-I</strain>
        <strain evidence="17 31">SARC-N</strain>
        <strain evidence="18 32">SARC-O</strain>
        <strain evidence="19 27">SUL120</strain>
        <strain evidence="13 28">SULG</strain>
        <strain evidence="16 29">SULM</strain>
    </source>
</reference>
<dbReference type="PANTHER" id="PTHR11579">
    <property type="entry name" value="PROTEIN-L-ISOASPARTATE O-METHYLTRANSFERASE"/>
    <property type="match status" value="1"/>
</dbReference>
<dbReference type="CDD" id="cd02440">
    <property type="entry name" value="AdoMet_MTases"/>
    <property type="match status" value="1"/>
</dbReference>
<dbReference type="EMBL" id="CP011057">
    <property type="protein sequence ID" value="AKA78209.1"/>
    <property type="molecule type" value="Genomic_DNA"/>
</dbReference>
<protein>
    <recommendedName>
        <fullName evidence="3">protein-L-isoaspartate(D-aspartate) O-methyltransferase</fullName>
        <ecNumber evidence="3">2.1.1.77</ecNumber>
    </recommendedName>
</protein>
<accession>A0A0E3GUG2</accession>
<comment type="similarity">
    <text evidence="2">Belongs to the methyltransferase superfamily. L-isoaspartyl/D-aspartyl protein methyltransferase family.</text>
</comment>
<dbReference type="EMBL" id="CP033241">
    <property type="protein sequence ID" value="AZF83012.1"/>
    <property type="molecule type" value="Genomic_DNA"/>
</dbReference>
<organism evidence="11 22">
    <name type="scientific">Saccharolobus solfataricus</name>
    <name type="common">Sulfolobus solfataricus</name>
    <dbReference type="NCBI Taxonomy" id="2287"/>
    <lineage>
        <taxon>Archaea</taxon>
        <taxon>Thermoproteota</taxon>
        <taxon>Thermoprotei</taxon>
        <taxon>Sulfolobales</taxon>
        <taxon>Sulfolobaceae</taxon>
        <taxon>Saccharolobus</taxon>
    </lineage>
</organism>
<comment type="subcellular location">
    <subcellularLocation>
        <location evidence="1">Cytoplasm</location>
    </subcellularLocation>
</comment>
<reference evidence="20 33" key="6">
    <citation type="journal article" date="2020" name="Nat. Commun.">
        <title>The structures of two archaeal type IV pili illuminate evolutionary relationships.</title>
        <authorList>
            <person name="Wang F."/>
            <person name="Baquero D.P."/>
            <person name="Su Z."/>
            <person name="Beltran L.C."/>
            <person name="Prangishvili D."/>
            <person name="Krupovic M."/>
            <person name="Egelman E.H."/>
        </authorList>
    </citation>
    <scope>NUCLEOTIDE SEQUENCE [LARGE SCALE GENOMIC DNA]</scope>
    <source>
        <strain evidence="20 33">POZ149</strain>
    </source>
</reference>
<dbReference type="EMBL" id="CP011056">
    <property type="protein sequence ID" value="AKA75516.1"/>
    <property type="molecule type" value="Genomic_DNA"/>
</dbReference>
<dbReference type="Proteomes" id="UP000273443">
    <property type="component" value="Chromosome"/>
</dbReference>
<dbReference type="EMBL" id="CP050869">
    <property type="protein sequence ID" value="QPG49812.1"/>
    <property type="molecule type" value="Genomic_DNA"/>
</dbReference>
<evidence type="ECO:0000256" key="4">
    <source>
        <dbReference type="ARBA" id="ARBA00022490"/>
    </source>
</evidence>
<evidence type="ECO:0000313" key="14">
    <source>
        <dbReference type="EMBL" id="AZF69947.1"/>
    </source>
</evidence>
<dbReference type="EMBL" id="CP033237">
    <property type="protein sequence ID" value="AZF72567.1"/>
    <property type="molecule type" value="Genomic_DNA"/>
</dbReference>
<dbReference type="AlphaFoldDB" id="A0A0E3GUG2"/>
<dbReference type="EMBL" id="CP033238">
    <property type="protein sequence ID" value="AZF75188.1"/>
    <property type="molecule type" value="Genomic_DNA"/>
</dbReference>
<dbReference type="Proteomes" id="UP000076770">
    <property type="component" value="Chromosome i"/>
</dbReference>
<evidence type="ECO:0000313" key="11">
    <source>
        <dbReference type="EMBL" id="AKA75516.1"/>
    </source>
</evidence>
<dbReference type="PATRIC" id="fig|2287.6.peg.417"/>
<evidence type="ECO:0000256" key="7">
    <source>
        <dbReference type="ARBA" id="ARBA00022691"/>
    </source>
</evidence>
<dbReference type="Proteomes" id="UP000282269">
    <property type="component" value="Chromosome"/>
</dbReference>
<evidence type="ECO:0000313" key="16">
    <source>
        <dbReference type="EMBL" id="AZF75188.1"/>
    </source>
</evidence>
<evidence type="ECO:0000313" key="28">
    <source>
        <dbReference type="Proteomes" id="UP000273194"/>
    </source>
</evidence>
<dbReference type="Gene3D" id="3.40.50.150">
    <property type="entry name" value="Vaccinia Virus protein VP39"/>
    <property type="match status" value="1"/>
</dbReference>
<dbReference type="Proteomes" id="UP000594632">
    <property type="component" value="Chromosome"/>
</dbReference>
<dbReference type="KEGG" id="ssoa:SULA_0403"/>
<dbReference type="Proteomes" id="UP000275843">
    <property type="component" value="Chromosome"/>
</dbReference>
<evidence type="ECO:0000313" key="33">
    <source>
        <dbReference type="Proteomes" id="UP000594632"/>
    </source>
</evidence>
<evidence type="ECO:0000256" key="3">
    <source>
        <dbReference type="ARBA" id="ARBA00011890"/>
    </source>
</evidence>
<evidence type="ECO:0000313" key="19">
    <source>
        <dbReference type="EMBL" id="AZF83012.1"/>
    </source>
</evidence>
<evidence type="ECO:0000313" key="24">
    <source>
        <dbReference type="Proteomes" id="UP000033106"/>
    </source>
</evidence>
<evidence type="ECO:0000256" key="1">
    <source>
        <dbReference type="ARBA" id="ARBA00004496"/>
    </source>
</evidence>
<comment type="catalytic activity">
    <reaction evidence="9">
        <text>[protein]-L-isoaspartate + S-adenosyl-L-methionine = [protein]-L-isoaspartate alpha-methyl ester + S-adenosyl-L-homocysteine</text>
        <dbReference type="Rhea" id="RHEA:12705"/>
        <dbReference type="Rhea" id="RHEA-COMP:12143"/>
        <dbReference type="Rhea" id="RHEA-COMP:12144"/>
        <dbReference type="ChEBI" id="CHEBI:57856"/>
        <dbReference type="ChEBI" id="CHEBI:59789"/>
        <dbReference type="ChEBI" id="CHEBI:90596"/>
        <dbReference type="ChEBI" id="CHEBI:90598"/>
        <dbReference type="EC" id="2.1.1.77"/>
    </reaction>
</comment>
<evidence type="ECO:0000256" key="6">
    <source>
        <dbReference type="ARBA" id="ARBA00022679"/>
    </source>
</evidence>
<keyword evidence="6 11" id="KW-0808">Transferase</keyword>
<evidence type="ECO:0000313" key="15">
    <source>
        <dbReference type="EMBL" id="AZF72567.1"/>
    </source>
</evidence>
<evidence type="ECO:0000313" key="18">
    <source>
        <dbReference type="EMBL" id="AZF80404.1"/>
    </source>
</evidence>
<evidence type="ECO:0000256" key="5">
    <source>
        <dbReference type="ARBA" id="ARBA00022603"/>
    </source>
</evidence>
<dbReference type="InterPro" id="IPR000682">
    <property type="entry name" value="PCMT"/>
</dbReference>
<dbReference type="Pfam" id="PF01135">
    <property type="entry name" value="PCMT"/>
    <property type="match status" value="1"/>
</dbReference>
<evidence type="ECO:0000313" key="20">
    <source>
        <dbReference type="EMBL" id="QPG49812.1"/>
    </source>
</evidence>
<dbReference type="Proteomes" id="UP000033085">
    <property type="component" value="Chromosome"/>
</dbReference>
<comment type="function">
    <text evidence="8">Catalyzes the methyl esterification of L-isoaspartyl residues in peptides and proteins that result from spontaneous decomposition of normal L-aspartyl and L-asparaginyl residues. It plays a role in the repair and/or degradation of damaged proteins.</text>
</comment>
<dbReference type="Proteomes" id="UP000033057">
    <property type="component" value="Chromosome"/>
</dbReference>
<evidence type="ECO:0000313" key="17">
    <source>
        <dbReference type="EMBL" id="AZF77796.1"/>
    </source>
</evidence>
<evidence type="ECO:0000256" key="8">
    <source>
        <dbReference type="ARBA" id="ARBA00025330"/>
    </source>
</evidence>
<dbReference type="GeneID" id="44128329"/>
<dbReference type="InterPro" id="IPR029063">
    <property type="entry name" value="SAM-dependent_MTases_sf"/>
</dbReference>
<evidence type="ECO:0000313" key="22">
    <source>
        <dbReference type="Proteomes" id="UP000033057"/>
    </source>
</evidence>
<evidence type="ECO:0000313" key="30">
    <source>
        <dbReference type="Proteomes" id="UP000275843"/>
    </source>
</evidence>
<evidence type="ECO:0000313" key="12">
    <source>
        <dbReference type="EMBL" id="AKA78209.1"/>
    </source>
</evidence>
<dbReference type="Proteomes" id="UP000269431">
    <property type="component" value="Chromosome"/>
</dbReference>
<name>A0A0E3GUG2_SACSO</name>
<dbReference type="EMBL" id="CP011055">
    <property type="protein sequence ID" value="AKA72817.1"/>
    <property type="molecule type" value="Genomic_DNA"/>
</dbReference>
<dbReference type="OMA" id="HMHASAC"/>
<evidence type="ECO:0000313" key="23">
    <source>
        <dbReference type="Proteomes" id="UP000033085"/>
    </source>
</evidence>
<evidence type="ECO:0000256" key="9">
    <source>
        <dbReference type="ARBA" id="ARBA00029295"/>
    </source>
</evidence>
<evidence type="ECO:0000256" key="2">
    <source>
        <dbReference type="ARBA" id="ARBA00005369"/>
    </source>
</evidence>
<keyword evidence="4" id="KW-0963">Cytoplasm</keyword>
<evidence type="ECO:0000313" key="21">
    <source>
        <dbReference type="EMBL" id="SAI86280.1"/>
    </source>
</evidence>
<dbReference type="PANTHER" id="PTHR11579:SF0">
    <property type="entry name" value="PROTEIN-L-ISOASPARTATE(D-ASPARTATE) O-METHYLTRANSFERASE"/>
    <property type="match status" value="1"/>
</dbReference>
<dbReference type="EMBL" id="CP033239">
    <property type="protein sequence ID" value="AZF77796.1"/>
    <property type="molecule type" value="Genomic_DNA"/>
</dbReference>
<sequence>MSAKDDILRSIKNSKLANAFIKVNREDFLPQLLKKYAYDPNYVDKPFYITPNVTTTALSLGMYMLDILNLGETQKVLEIGTGIGYYTALMAEVVGDNNVISLEIDDTIFEYAKNILLPKYPRIKLIKTDGSLGYDKEAPYDRIIIWAAAPTVPCKLYDQLRENGIMVVPIGSEKAQGLYRITKIGYEPKIERLGDVIFMKMRGLFGFYEDDDPNERRIKKIEEKVNRLLSKFMSQS</sequence>
<dbReference type="GO" id="GO:0005737">
    <property type="term" value="C:cytoplasm"/>
    <property type="evidence" value="ECO:0007669"/>
    <property type="project" value="UniProtKB-SubCell"/>
</dbReference>